<dbReference type="InterPro" id="IPR050765">
    <property type="entry name" value="Riboflavin_Biosynth_HTPR"/>
</dbReference>
<sequence>MKASVFIAATLDGYIATPDGDIDFLNQHPSTNPDEDFGYHAFIDTVDAIVMGRKSFEKVLSFDCDWPYVNIPVFVLSRSGVTVPSALSEHVQVLNGDAASISEQLKNRGFKHLYIDGGQTIQGFLAAGLIQELTLTRIPTLLGKGIPLFGDLAQALQLMPIHTQQYDNGYVQTRYRVIDKTAL</sequence>
<dbReference type="Gene3D" id="3.40.430.10">
    <property type="entry name" value="Dihydrofolate Reductase, subunit A"/>
    <property type="match status" value="1"/>
</dbReference>
<dbReference type="InterPro" id="IPR002734">
    <property type="entry name" value="RibDG_C"/>
</dbReference>
<feature type="domain" description="Bacterial bifunctional deaminase-reductase C-terminal" evidence="1">
    <location>
        <begin position="5"/>
        <end position="171"/>
    </location>
</feature>
<evidence type="ECO:0000313" key="2">
    <source>
        <dbReference type="EMBL" id="MCT7947977.1"/>
    </source>
</evidence>
<accession>A0A9X2WYL0</accession>
<proteinExistence type="predicted"/>
<protein>
    <submittedName>
        <fullName evidence="2">Dihydrofolate reductase family protein</fullName>
    </submittedName>
</protein>
<dbReference type="InterPro" id="IPR024072">
    <property type="entry name" value="DHFR-like_dom_sf"/>
</dbReference>
<dbReference type="SUPFAM" id="SSF53597">
    <property type="entry name" value="Dihydrofolate reductase-like"/>
    <property type="match status" value="1"/>
</dbReference>
<gene>
    <name evidence="2" type="ORF">NE536_21765</name>
</gene>
<dbReference type="Pfam" id="PF01872">
    <property type="entry name" value="RibD_C"/>
    <property type="match status" value="1"/>
</dbReference>
<evidence type="ECO:0000259" key="1">
    <source>
        <dbReference type="Pfam" id="PF01872"/>
    </source>
</evidence>
<keyword evidence="3" id="KW-1185">Reference proteome</keyword>
<evidence type="ECO:0000313" key="3">
    <source>
        <dbReference type="Proteomes" id="UP001155604"/>
    </source>
</evidence>
<dbReference type="PANTHER" id="PTHR38011">
    <property type="entry name" value="DIHYDROFOLATE REDUCTASE FAMILY PROTEIN (AFU_ORTHOLOGUE AFUA_8G06820)"/>
    <property type="match status" value="1"/>
</dbReference>
<dbReference type="AlphaFoldDB" id="A0A9X2WYL0"/>
<reference evidence="2" key="1">
    <citation type="journal article" date="2023" name="Int. J. Syst. Evol. Microbiol.">
        <title>&lt;i&gt;Shewanella septentrionalis&lt;/i&gt; sp. nov. and &lt;i&gt;Shewanella holmiensis&lt;/i&gt; sp. nov., isolated from Baltic Sea water and sediments.</title>
        <authorList>
            <person name="Martin-Rodriguez A.J."/>
            <person name="Thorell K."/>
            <person name="Joffre E."/>
            <person name="Jensie-Markopoulos S."/>
            <person name="Moore E.R.B."/>
            <person name="Sjoling A."/>
        </authorList>
    </citation>
    <scope>NUCLEOTIDE SEQUENCE</scope>
    <source>
        <strain evidence="2">SP1W3</strain>
    </source>
</reference>
<dbReference type="Proteomes" id="UP001155604">
    <property type="component" value="Unassembled WGS sequence"/>
</dbReference>
<name>A0A9X2WYL0_9GAMM</name>
<dbReference type="GO" id="GO:0009231">
    <property type="term" value="P:riboflavin biosynthetic process"/>
    <property type="evidence" value="ECO:0007669"/>
    <property type="project" value="InterPro"/>
</dbReference>
<organism evidence="2 3">
    <name type="scientific">Shewanella septentrionalis</name>
    <dbReference type="NCBI Taxonomy" id="2952223"/>
    <lineage>
        <taxon>Bacteria</taxon>
        <taxon>Pseudomonadati</taxon>
        <taxon>Pseudomonadota</taxon>
        <taxon>Gammaproteobacteria</taxon>
        <taxon>Alteromonadales</taxon>
        <taxon>Shewanellaceae</taxon>
        <taxon>Shewanella</taxon>
    </lineage>
</organism>
<comment type="caution">
    <text evidence="2">The sequence shown here is derived from an EMBL/GenBank/DDBJ whole genome shotgun (WGS) entry which is preliminary data.</text>
</comment>
<dbReference type="RefSeq" id="WP_261273999.1">
    <property type="nucleotide sequence ID" value="NZ_JAMTCC010000069.1"/>
</dbReference>
<dbReference type="EMBL" id="JAMTCC010000069">
    <property type="protein sequence ID" value="MCT7947977.1"/>
    <property type="molecule type" value="Genomic_DNA"/>
</dbReference>
<dbReference type="GO" id="GO:0008703">
    <property type="term" value="F:5-amino-6-(5-phosphoribosylamino)uracil reductase activity"/>
    <property type="evidence" value="ECO:0007669"/>
    <property type="project" value="InterPro"/>
</dbReference>
<dbReference type="PANTHER" id="PTHR38011:SF11">
    <property type="entry name" value="2,5-DIAMINO-6-RIBOSYLAMINO-4(3H)-PYRIMIDINONE 5'-PHOSPHATE REDUCTASE"/>
    <property type="match status" value="1"/>
</dbReference>